<dbReference type="InterPro" id="IPR044494">
    <property type="entry name" value="AKR3C2/3"/>
</dbReference>
<dbReference type="Pfam" id="PF00248">
    <property type="entry name" value="Aldo_ket_red"/>
    <property type="match status" value="1"/>
</dbReference>
<dbReference type="Proteomes" id="UP000054886">
    <property type="component" value="Unassembled WGS sequence"/>
</dbReference>
<proteinExistence type="predicted"/>
<dbReference type="VEuPathDB" id="FungiDB:B1J91_J09394g"/>
<evidence type="ECO:0000259" key="5">
    <source>
        <dbReference type="Pfam" id="PF00248"/>
    </source>
</evidence>
<dbReference type="CDD" id="cd19120">
    <property type="entry name" value="AKR_AKR3C2-3"/>
    <property type="match status" value="1"/>
</dbReference>
<dbReference type="VEuPathDB" id="FungiDB:GVI51_J09229"/>
<dbReference type="GO" id="GO:0042180">
    <property type="term" value="P:ketone metabolic process"/>
    <property type="evidence" value="ECO:0007669"/>
    <property type="project" value="EnsemblFungi"/>
</dbReference>
<dbReference type="PIRSF" id="PIRSF000097">
    <property type="entry name" value="AKR"/>
    <property type="match status" value="1"/>
</dbReference>
<dbReference type="InterPro" id="IPR036812">
    <property type="entry name" value="NAD(P)_OxRdtase_dom_sf"/>
</dbReference>
<evidence type="ECO:0000313" key="7">
    <source>
        <dbReference type="Proteomes" id="UP000054886"/>
    </source>
</evidence>
<protein>
    <submittedName>
        <fullName evidence="6">NADPH-dependent alpha-keto amide reductase</fullName>
    </submittedName>
</protein>
<feature type="domain" description="NADP-dependent oxidoreductase" evidence="5">
    <location>
        <begin position="34"/>
        <end position="286"/>
    </location>
</feature>
<reference evidence="6 7" key="1">
    <citation type="submission" date="2015-10" db="EMBL/GenBank/DDBJ databases">
        <title>Draft genomes sequences of Candida glabrata isolates 1A, 1B, 2A, 2B, 3A and 3B.</title>
        <authorList>
            <person name="Haavelsrud O.E."/>
            <person name="Gaustad P."/>
        </authorList>
    </citation>
    <scope>NUCLEOTIDE SEQUENCE [LARGE SCALE GENOMIC DNA]</scope>
    <source>
        <strain evidence="6">910700640</strain>
    </source>
</reference>
<name>A0A0W0CF97_CANGB</name>
<evidence type="ECO:0000256" key="2">
    <source>
        <dbReference type="PIRSR" id="PIRSR000097-1"/>
    </source>
</evidence>
<evidence type="ECO:0000256" key="1">
    <source>
        <dbReference type="ARBA" id="ARBA00023002"/>
    </source>
</evidence>
<dbReference type="PROSITE" id="PS00062">
    <property type="entry name" value="ALDOKETO_REDUCTASE_2"/>
    <property type="match status" value="1"/>
</dbReference>
<dbReference type="GO" id="GO:0004032">
    <property type="term" value="F:aldose reductase (NADPH) activity"/>
    <property type="evidence" value="ECO:0007669"/>
    <property type="project" value="EnsemblFungi"/>
</dbReference>
<dbReference type="FunFam" id="3.20.20.100:FF:000002">
    <property type="entry name" value="2,5-diketo-D-gluconic acid reductase A"/>
    <property type="match status" value="1"/>
</dbReference>
<dbReference type="Gene3D" id="3.20.20.100">
    <property type="entry name" value="NADP-dependent oxidoreductase domain"/>
    <property type="match status" value="1"/>
</dbReference>
<dbReference type="AlphaFoldDB" id="A0A0W0CF97"/>
<sequence length="311" mass="35677">MVKQEFIKLNNGHEMPGVAIVGTGTKWHKVNETDENFSQTLVDQLKYALSLPGVVHLDAAEFYMTYREVGRALAETSKPRDEIFITDKYWTLSKVTENPIVGLETGLKRLGLEYVDLYLLHSPFISKETNGFSLEEAWGMMEELYHSGKAKNIGVSNFAKEDLERVLKVCKVKPQVNQIEFNAFLQNQTPGIYNFCKQNDIQLAAYSPLGPLQKKPADGDSQPFYSYINKLAQHYNKTPGQVLLRWVTKRGVVAVTTSEKKERIKQAQEIFEFDLKDDEVTEITKLGLDHEPLRLYWHDQYNKYNSESQKA</sequence>
<dbReference type="GO" id="GO:0051269">
    <property type="term" value="F:alpha-ketoester reductase (NADPH) activity"/>
    <property type="evidence" value="ECO:0007669"/>
    <property type="project" value="EnsemblFungi"/>
</dbReference>
<dbReference type="GO" id="GO:0034599">
    <property type="term" value="P:cellular response to oxidative stress"/>
    <property type="evidence" value="ECO:0007669"/>
    <property type="project" value="EnsemblFungi"/>
</dbReference>
<gene>
    <name evidence="6" type="ORF">AO440_003168</name>
</gene>
<evidence type="ECO:0000313" key="6">
    <source>
        <dbReference type="EMBL" id="KTB10426.1"/>
    </source>
</evidence>
<dbReference type="GO" id="GO:0051268">
    <property type="term" value="F:alpha-keto amide reductase activity"/>
    <property type="evidence" value="ECO:0007669"/>
    <property type="project" value="EnsemblFungi"/>
</dbReference>
<keyword evidence="1" id="KW-0560">Oxidoreductase</keyword>
<feature type="site" description="Lowers pKa of active site Tyr" evidence="4">
    <location>
        <position position="88"/>
    </location>
</feature>
<feature type="active site" description="Proton donor" evidence="2">
    <location>
        <position position="63"/>
    </location>
</feature>
<dbReference type="PANTHER" id="PTHR11732">
    <property type="entry name" value="ALDO/KETO REDUCTASE"/>
    <property type="match status" value="1"/>
</dbReference>
<evidence type="ECO:0000256" key="4">
    <source>
        <dbReference type="PIRSR" id="PIRSR000097-3"/>
    </source>
</evidence>
<dbReference type="VEuPathDB" id="FungiDB:GWK60_J09207"/>
<comment type="caution">
    <text evidence="6">The sequence shown here is derived from an EMBL/GenBank/DDBJ whole genome shotgun (WGS) entry which is preliminary data.</text>
</comment>
<evidence type="ECO:0000256" key="3">
    <source>
        <dbReference type="PIRSR" id="PIRSR000097-2"/>
    </source>
</evidence>
<dbReference type="EMBL" id="LLZZ01000053">
    <property type="protein sequence ID" value="KTB10426.1"/>
    <property type="molecule type" value="Genomic_DNA"/>
</dbReference>
<organism evidence="6 7">
    <name type="scientific">Candida glabrata</name>
    <name type="common">Yeast</name>
    <name type="synonym">Torulopsis glabrata</name>
    <dbReference type="NCBI Taxonomy" id="5478"/>
    <lineage>
        <taxon>Eukaryota</taxon>
        <taxon>Fungi</taxon>
        <taxon>Dikarya</taxon>
        <taxon>Ascomycota</taxon>
        <taxon>Saccharomycotina</taxon>
        <taxon>Saccharomycetes</taxon>
        <taxon>Saccharomycetales</taxon>
        <taxon>Saccharomycetaceae</taxon>
        <taxon>Nakaseomyces</taxon>
    </lineage>
</organism>
<dbReference type="InterPro" id="IPR023210">
    <property type="entry name" value="NADP_OxRdtase_dom"/>
</dbReference>
<dbReference type="SUPFAM" id="SSF51430">
    <property type="entry name" value="NAD(P)-linked oxidoreductase"/>
    <property type="match status" value="1"/>
</dbReference>
<accession>A0A0W0CF97</accession>
<dbReference type="GO" id="GO:0016652">
    <property type="term" value="F:oxidoreductase activity, acting on NAD(P)H as acceptor"/>
    <property type="evidence" value="ECO:0007669"/>
    <property type="project" value="InterPro"/>
</dbReference>
<dbReference type="VEuPathDB" id="FungiDB:CAGL0J09394g"/>
<dbReference type="PRINTS" id="PR00069">
    <property type="entry name" value="ALDKETRDTASE"/>
</dbReference>
<dbReference type="InterPro" id="IPR020471">
    <property type="entry name" value="AKR"/>
</dbReference>
<feature type="binding site" evidence="3">
    <location>
        <position position="121"/>
    </location>
    <ligand>
        <name>substrate</name>
    </ligand>
</feature>
<dbReference type="InterPro" id="IPR018170">
    <property type="entry name" value="Aldo/ket_reductase_CS"/>
</dbReference>